<dbReference type="Pfam" id="PF11937">
    <property type="entry name" value="DUF3455"/>
    <property type="match status" value="1"/>
</dbReference>
<dbReference type="OrthoDB" id="1859733at2759"/>
<name>A0A0C2Y3P5_HEBCY</name>
<evidence type="ECO:0000256" key="1">
    <source>
        <dbReference type="SAM" id="SignalP"/>
    </source>
</evidence>
<keyword evidence="3" id="KW-1185">Reference proteome</keyword>
<dbReference type="Proteomes" id="UP000053424">
    <property type="component" value="Unassembled WGS sequence"/>
</dbReference>
<evidence type="ECO:0000313" key="3">
    <source>
        <dbReference type="Proteomes" id="UP000053424"/>
    </source>
</evidence>
<gene>
    <name evidence="2" type="ORF">M413DRAFT_431505</name>
</gene>
<dbReference type="HOGENOM" id="CLU_067863_3_1_1"/>
<proteinExistence type="predicted"/>
<organism evidence="2 3">
    <name type="scientific">Hebeloma cylindrosporum</name>
    <dbReference type="NCBI Taxonomy" id="76867"/>
    <lineage>
        <taxon>Eukaryota</taxon>
        <taxon>Fungi</taxon>
        <taxon>Dikarya</taxon>
        <taxon>Basidiomycota</taxon>
        <taxon>Agaricomycotina</taxon>
        <taxon>Agaricomycetes</taxon>
        <taxon>Agaricomycetidae</taxon>
        <taxon>Agaricales</taxon>
        <taxon>Agaricineae</taxon>
        <taxon>Hymenogastraceae</taxon>
        <taxon>Hebeloma</taxon>
    </lineage>
</organism>
<sequence length="237" mass="24366">MAPSFLITLAMFAASAIAAPPFQPPPPGTGTPPKGSRTCDISSTLVLPPTQTALALPSSPASFVLLGVGVQNYTCSSAGTYTSVGAVADLYDLSCLSKLPAVFNNIQDVAYGAWKLAPPNVKTLGTMGGYPHMGSHFFNTSPSGTGTSPVWDFRAVSAKGNPDAFVLAAKVAGIPAPTATNDVDWLQLKSVTGALATQIYRTDTRGGVSPTSCTAGSAPISVKYVSKYWLYGGTVKV</sequence>
<dbReference type="AlphaFoldDB" id="A0A0C2Y3P5"/>
<accession>A0A0C2Y3P5</accession>
<protein>
    <recommendedName>
        <fullName evidence="4">Malate dehydrogenase</fullName>
    </recommendedName>
</protein>
<reference evidence="2 3" key="1">
    <citation type="submission" date="2014-04" db="EMBL/GenBank/DDBJ databases">
        <authorList>
            <consortium name="DOE Joint Genome Institute"/>
            <person name="Kuo A."/>
            <person name="Gay G."/>
            <person name="Dore J."/>
            <person name="Kohler A."/>
            <person name="Nagy L.G."/>
            <person name="Floudas D."/>
            <person name="Copeland A."/>
            <person name="Barry K.W."/>
            <person name="Cichocki N."/>
            <person name="Veneault-Fourrey C."/>
            <person name="LaButti K."/>
            <person name="Lindquist E.A."/>
            <person name="Lipzen A."/>
            <person name="Lundell T."/>
            <person name="Morin E."/>
            <person name="Murat C."/>
            <person name="Sun H."/>
            <person name="Tunlid A."/>
            <person name="Henrissat B."/>
            <person name="Grigoriev I.V."/>
            <person name="Hibbett D.S."/>
            <person name="Martin F."/>
            <person name="Nordberg H.P."/>
            <person name="Cantor M.N."/>
            <person name="Hua S.X."/>
        </authorList>
    </citation>
    <scope>NUCLEOTIDE SEQUENCE [LARGE SCALE GENOMIC DNA]</scope>
    <source>
        <strain evidence="3">h7</strain>
    </source>
</reference>
<keyword evidence="1" id="KW-0732">Signal</keyword>
<reference evidence="3" key="2">
    <citation type="submission" date="2015-01" db="EMBL/GenBank/DDBJ databases">
        <title>Evolutionary Origins and Diversification of the Mycorrhizal Mutualists.</title>
        <authorList>
            <consortium name="DOE Joint Genome Institute"/>
            <consortium name="Mycorrhizal Genomics Consortium"/>
            <person name="Kohler A."/>
            <person name="Kuo A."/>
            <person name="Nagy L.G."/>
            <person name="Floudas D."/>
            <person name="Copeland A."/>
            <person name="Barry K.W."/>
            <person name="Cichocki N."/>
            <person name="Veneault-Fourrey C."/>
            <person name="LaButti K."/>
            <person name="Lindquist E.A."/>
            <person name="Lipzen A."/>
            <person name="Lundell T."/>
            <person name="Morin E."/>
            <person name="Murat C."/>
            <person name="Riley R."/>
            <person name="Ohm R."/>
            <person name="Sun H."/>
            <person name="Tunlid A."/>
            <person name="Henrissat B."/>
            <person name="Grigoriev I.V."/>
            <person name="Hibbett D.S."/>
            <person name="Martin F."/>
        </authorList>
    </citation>
    <scope>NUCLEOTIDE SEQUENCE [LARGE SCALE GENOMIC DNA]</scope>
    <source>
        <strain evidence="3">h7</strain>
    </source>
</reference>
<evidence type="ECO:0008006" key="4">
    <source>
        <dbReference type="Google" id="ProtNLM"/>
    </source>
</evidence>
<dbReference type="PANTHER" id="PTHR35567">
    <property type="entry name" value="MALATE DEHYDROGENASE (AFU_ORTHOLOGUE AFUA_2G13800)"/>
    <property type="match status" value="1"/>
</dbReference>
<dbReference type="PANTHER" id="PTHR35567:SF1">
    <property type="entry name" value="CONSERVED FUNGAL PROTEIN (AFU_ORTHOLOGUE AFUA_1G14230)"/>
    <property type="match status" value="1"/>
</dbReference>
<dbReference type="EMBL" id="KN831773">
    <property type="protein sequence ID" value="KIM44468.1"/>
    <property type="molecule type" value="Genomic_DNA"/>
</dbReference>
<dbReference type="InterPro" id="IPR021851">
    <property type="entry name" value="DUF3455"/>
</dbReference>
<evidence type="ECO:0000313" key="2">
    <source>
        <dbReference type="EMBL" id="KIM44468.1"/>
    </source>
</evidence>
<feature type="chain" id="PRO_5002159243" description="Malate dehydrogenase" evidence="1">
    <location>
        <begin position="19"/>
        <end position="237"/>
    </location>
</feature>
<feature type="signal peptide" evidence="1">
    <location>
        <begin position="1"/>
        <end position="18"/>
    </location>
</feature>